<feature type="domain" description="Peptidase M20 dimerisation" evidence="1">
    <location>
        <begin position="188"/>
        <end position="283"/>
    </location>
</feature>
<dbReference type="InterPro" id="IPR002933">
    <property type="entry name" value="Peptidase_M20"/>
</dbReference>
<dbReference type="SUPFAM" id="SSF53187">
    <property type="entry name" value="Zn-dependent exopeptidases"/>
    <property type="match status" value="1"/>
</dbReference>
<evidence type="ECO:0000313" key="3">
    <source>
        <dbReference type="Proteomes" id="UP000637074"/>
    </source>
</evidence>
<dbReference type="NCBIfam" id="TIGR01891">
    <property type="entry name" value="amidohydrolases"/>
    <property type="match status" value="1"/>
</dbReference>
<evidence type="ECO:0000259" key="1">
    <source>
        <dbReference type="Pfam" id="PF07687"/>
    </source>
</evidence>
<protein>
    <submittedName>
        <fullName evidence="2">Peptidase M20</fullName>
    </submittedName>
</protein>
<dbReference type="EMBL" id="BNDS01000013">
    <property type="protein sequence ID" value="GHH99518.1"/>
    <property type="molecule type" value="Genomic_DNA"/>
</dbReference>
<dbReference type="Gene3D" id="3.40.630.10">
    <property type="entry name" value="Zn peptidases"/>
    <property type="match status" value="1"/>
</dbReference>
<dbReference type="Gene3D" id="3.30.70.360">
    <property type="match status" value="1"/>
</dbReference>
<proteinExistence type="predicted"/>
<organism evidence="2 3">
    <name type="scientific">Neobacillus kokaensis</name>
    <dbReference type="NCBI Taxonomy" id="2759023"/>
    <lineage>
        <taxon>Bacteria</taxon>
        <taxon>Bacillati</taxon>
        <taxon>Bacillota</taxon>
        <taxon>Bacilli</taxon>
        <taxon>Bacillales</taxon>
        <taxon>Bacillaceae</taxon>
        <taxon>Neobacillus</taxon>
    </lineage>
</organism>
<accession>A0ABQ3N3L9</accession>
<dbReference type="InterPro" id="IPR017439">
    <property type="entry name" value="Amidohydrolase"/>
</dbReference>
<dbReference type="PIRSF" id="PIRSF005962">
    <property type="entry name" value="Pept_M20D_amidohydro"/>
    <property type="match status" value="1"/>
</dbReference>
<comment type="caution">
    <text evidence="2">The sequence shown here is derived from an EMBL/GenBank/DDBJ whole genome shotgun (WGS) entry which is preliminary data.</text>
</comment>
<dbReference type="PANTHER" id="PTHR11014:SF63">
    <property type="entry name" value="METALLOPEPTIDASE, PUTATIVE (AFU_ORTHOLOGUE AFUA_6G09600)-RELATED"/>
    <property type="match status" value="1"/>
</dbReference>
<dbReference type="PANTHER" id="PTHR11014">
    <property type="entry name" value="PEPTIDASE M20 FAMILY MEMBER"/>
    <property type="match status" value="1"/>
</dbReference>
<dbReference type="InterPro" id="IPR011650">
    <property type="entry name" value="Peptidase_M20_dimer"/>
</dbReference>
<dbReference type="Pfam" id="PF07687">
    <property type="entry name" value="M20_dimer"/>
    <property type="match status" value="1"/>
</dbReference>
<reference evidence="2 3" key="1">
    <citation type="journal article" date="2022" name="Int. J. Syst. Evol. Microbiol.">
        <title>Neobacillus kokaensis sp. nov., isolated from soil.</title>
        <authorList>
            <person name="Yuki K."/>
            <person name="Matsubara H."/>
            <person name="Yamaguchi S."/>
        </authorList>
    </citation>
    <scope>NUCLEOTIDE SEQUENCE [LARGE SCALE GENOMIC DNA]</scope>
    <source>
        <strain evidence="2 3">LOB 377</strain>
    </source>
</reference>
<dbReference type="Pfam" id="PF01546">
    <property type="entry name" value="Peptidase_M20"/>
    <property type="match status" value="1"/>
</dbReference>
<sequence length="391" mass="42683">MIHAAIKEAIQKYSGELTELRRKFHREPELSWEEFKTTAFVCEYLEKLGVHYRKTEPTGVIATIEGGKPGKTVALRADMDALTVEELNKDLPYASIEEGKMHACGHDAHTSMLLIAAKALSEIKEELPGNVRLIFQPAEEVATGANELVKQGAMEGVDNVFGIHIWSQMPTHKVSCSPGPSFASADLFTVTFKGRGGHGAIPHACIDAAIVASSFVMNVQTVVSRTVDPQQPAVLTIGKMVVGTRFNVIAENAVIEGTVRCFDPKTREHIENQLKHYADQVAAVYGAEAQVDYIRGTRAVINDEESANLVQKVAAAAFGDGVLYNEKPTMGGEDFSFYLDQSPGSFALVGCGNPEKDTQWAHHHGKFNIDEDALTTGAELYAQYAWAYLNN</sequence>
<gene>
    <name evidence="2" type="ORF">AM1BK_30610</name>
</gene>
<dbReference type="RefSeq" id="WP_191274268.1">
    <property type="nucleotide sequence ID" value="NZ_BNDS01000013.1"/>
</dbReference>
<name>A0ABQ3N3L9_9BACI</name>
<dbReference type="InterPro" id="IPR036264">
    <property type="entry name" value="Bact_exopeptidase_dim_dom"/>
</dbReference>
<dbReference type="Proteomes" id="UP000637074">
    <property type="component" value="Unassembled WGS sequence"/>
</dbReference>
<dbReference type="SUPFAM" id="SSF55031">
    <property type="entry name" value="Bacterial exopeptidase dimerisation domain"/>
    <property type="match status" value="1"/>
</dbReference>
<keyword evidence="3" id="KW-1185">Reference proteome</keyword>
<evidence type="ECO:0000313" key="2">
    <source>
        <dbReference type="EMBL" id="GHH99518.1"/>
    </source>
</evidence>